<keyword evidence="3" id="KW-0539">Nucleus</keyword>
<dbReference type="InterPro" id="IPR036910">
    <property type="entry name" value="HMG_box_dom_sf"/>
</dbReference>
<reference evidence="5 6" key="1">
    <citation type="journal article" date="2014" name="Agronomy (Basel)">
        <title>A Draft Genome Sequence for Ensete ventricosum, the Drought-Tolerant Tree Against Hunger.</title>
        <authorList>
            <person name="Harrison J."/>
            <person name="Moore K.A."/>
            <person name="Paszkiewicz K."/>
            <person name="Jones T."/>
            <person name="Grant M."/>
            <person name="Ambacheew D."/>
            <person name="Muzemil S."/>
            <person name="Studholme D.J."/>
        </authorList>
    </citation>
    <scope>NUCLEOTIDE SEQUENCE [LARGE SCALE GENOMIC DNA]</scope>
</reference>
<dbReference type="EMBL" id="AMZH03014311">
    <property type="protein sequence ID" value="RRT47855.1"/>
    <property type="molecule type" value="Genomic_DNA"/>
</dbReference>
<comment type="subcellular location">
    <subcellularLocation>
        <location evidence="1">Nucleus</location>
    </subcellularLocation>
</comment>
<dbReference type="PANTHER" id="PTHR46261:SF35">
    <property type="entry name" value="HIGH MOBILITY GROUP B PROTEIN 4-RELATED"/>
    <property type="match status" value="1"/>
</dbReference>
<accession>A0A426Y806</accession>
<feature type="non-terminal residue" evidence="5">
    <location>
        <position position="1"/>
    </location>
</feature>
<dbReference type="Proteomes" id="UP000287651">
    <property type="component" value="Unassembled WGS sequence"/>
</dbReference>
<comment type="caution">
    <text evidence="5">The sequence shown here is derived from an EMBL/GenBank/DDBJ whole genome shotgun (WGS) entry which is preliminary data.</text>
</comment>
<dbReference type="SUPFAM" id="SSF47095">
    <property type="entry name" value="HMG-box"/>
    <property type="match status" value="1"/>
</dbReference>
<sequence length="157" mass="17996">VPPHYDRLSSVHCPPLRSLNPNIEVRNRFPFRPIRSRFFGFLTGSIALFAALRHERRQIEGRGVEKGWRQVSPHLLFSSLVVVEKAPYVDKAAKRKAEYEKSMALYNKKQSEEVEGEGSDKSKSEVEDEDGDEEFGVYGSCHCILSLNLLQEEEDEE</sequence>
<dbReference type="GO" id="GO:0005634">
    <property type="term" value="C:nucleus"/>
    <property type="evidence" value="ECO:0007669"/>
    <property type="project" value="UniProtKB-SubCell"/>
</dbReference>
<gene>
    <name evidence="5" type="ORF">B296_00040568</name>
</gene>
<proteinExistence type="predicted"/>
<evidence type="ECO:0000313" key="5">
    <source>
        <dbReference type="EMBL" id="RRT47855.1"/>
    </source>
</evidence>
<name>A0A426Y806_ENSVE</name>
<organism evidence="5 6">
    <name type="scientific">Ensete ventricosum</name>
    <name type="common">Abyssinian banana</name>
    <name type="synonym">Musa ensete</name>
    <dbReference type="NCBI Taxonomy" id="4639"/>
    <lineage>
        <taxon>Eukaryota</taxon>
        <taxon>Viridiplantae</taxon>
        <taxon>Streptophyta</taxon>
        <taxon>Embryophyta</taxon>
        <taxon>Tracheophyta</taxon>
        <taxon>Spermatophyta</taxon>
        <taxon>Magnoliopsida</taxon>
        <taxon>Liliopsida</taxon>
        <taxon>Zingiberales</taxon>
        <taxon>Musaceae</taxon>
        <taxon>Ensete</taxon>
    </lineage>
</organism>
<protein>
    <recommendedName>
        <fullName evidence="7">HMG box domain-containing protein</fullName>
    </recommendedName>
</protein>
<dbReference type="GO" id="GO:0003677">
    <property type="term" value="F:DNA binding"/>
    <property type="evidence" value="ECO:0007669"/>
    <property type="project" value="UniProtKB-KW"/>
</dbReference>
<evidence type="ECO:0000256" key="3">
    <source>
        <dbReference type="ARBA" id="ARBA00023242"/>
    </source>
</evidence>
<evidence type="ECO:0000256" key="4">
    <source>
        <dbReference type="SAM" id="MobiDB-lite"/>
    </source>
</evidence>
<dbReference type="PANTHER" id="PTHR46261">
    <property type="entry name" value="HIGH MOBILITY GROUP B PROTEIN 4-RELATED"/>
    <property type="match status" value="1"/>
</dbReference>
<evidence type="ECO:0000256" key="2">
    <source>
        <dbReference type="ARBA" id="ARBA00023125"/>
    </source>
</evidence>
<dbReference type="InterPro" id="IPR031061">
    <property type="entry name" value="HMGB_plant"/>
</dbReference>
<dbReference type="AlphaFoldDB" id="A0A426Y806"/>
<evidence type="ECO:0000313" key="6">
    <source>
        <dbReference type="Proteomes" id="UP000287651"/>
    </source>
</evidence>
<keyword evidence="2" id="KW-0238">DNA-binding</keyword>
<evidence type="ECO:0008006" key="7">
    <source>
        <dbReference type="Google" id="ProtNLM"/>
    </source>
</evidence>
<evidence type="ECO:0000256" key="1">
    <source>
        <dbReference type="ARBA" id="ARBA00004123"/>
    </source>
</evidence>
<dbReference type="Gene3D" id="1.10.30.10">
    <property type="entry name" value="High mobility group box domain"/>
    <property type="match status" value="1"/>
</dbReference>
<feature type="region of interest" description="Disordered" evidence="4">
    <location>
        <begin position="108"/>
        <end position="134"/>
    </location>
</feature>